<dbReference type="Pfam" id="PF00515">
    <property type="entry name" value="TPR_1"/>
    <property type="match status" value="1"/>
</dbReference>
<dbReference type="GO" id="GO:0035269">
    <property type="term" value="P:protein O-linked glycosylation via mannose"/>
    <property type="evidence" value="ECO:0007669"/>
    <property type="project" value="TreeGrafter"/>
</dbReference>
<evidence type="ECO:0000256" key="2">
    <source>
        <dbReference type="ARBA" id="ARBA00022803"/>
    </source>
</evidence>
<dbReference type="PROSITE" id="PS50293">
    <property type="entry name" value="TPR_REGION"/>
    <property type="match status" value="1"/>
</dbReference>
<dbReference type="EMBL" id="BPLR01014363">
    <property type="protein sequence ID" value="GIY68310.1"/>
    <property type="molecule type" value="Genomic_DNA"/>
</dbReference>
<name>A0AAV4VFN7_CAEEX</name>
<gene>
    <name evidence="4" type="primary">Tmtc4</name>
    <name evidence="4" type="ORF">CEXT_220881</name>
</gene>
<dbReference type="PANTHER" id="PTHR44227">
    <property type="match status" value="1"/>
</dbReference>
<dbReference type="PANTHER" id="PTHR44227:SF3">
    <property type="entry name" value="PROTEIN O-MANNOSYL-TRANSFERASE TMTC4"/>
    <property type="match status" value="1"/>
</dbReference>
<proteinExistence type="predicted"/>
<dbReference type="SUPFAM" id="SSF48452">
    <property type="entry name" value="TPR-like"/>
    <property type="match status" value="1"/>
</dbReference>
<sequence>MYRLNPLYDQAMNNLANILKDQGNLVEAEELLFSAIKIRPDFAAAWMNLGKRYPDCYYNLGNLYLEQKQYDDAYRAWRNATALQPTHLVE</sequence>
<dbReference type="GO" id="GO:0000030">
    <property type="term" value="F:mannosyltransferase activity"/>
    <property type="evidence" value="ECO:0007669"/>
    <property type="project" value="TreeGrafter"/>
</dbReference>
<dbReference type="Gene3D" id="1.25.40.10">
    <property type="entry name" value="Tetratricopeptide repeat domain"/>
    <property type="match status" value="2"/>
</dbReference>
<protein>
    <submittedName>
        <fullName evidence="4">Dolichyl-phosphate-mannose--protein mannosyltransferase</fullName>
    </submittedName>
</protein>
<keyword evidence="4" id="KW-0808">Transferase</keyword>
<evidence type="ECO:0000256" key="3">
    <source>
        <dbReference type="PROSITE-ProRule" id="PRU00339"/>
    </source>
</evidence>
<keyword evidence="1" id="KW-0677">Repeat</keyword>
<dbReference type="Pfam" id="PF13374">
    <property type="entry name" value="TPR_10"/>
    <property type="match status" value="1"/>
</dbReference>
<evidence type="ECO:0000313" key="5">
    <source>
        <dbReference type="Proteomes" id="UP001054945"/>
    </source>
</evidence>
<keyword evidence="4" id="KW-0328">Glycosyltransferase</keyword>
<dbReference type="InterPro" id="IPR011990">
    <property type="entry name" value="TPR-like_helical_dom_sf"/>
</dbReference>
<dbReference type="Proteomes" id="UP001054945">
    <property type="component" value="Unassembled WGS sequence"/>
</dbReference>
<accession>A0AAV4VFN7</accession>
<dbReference type="SMART" id="SM00028">
    <property type="entry name" value="TPR"/>
    <property type="match status" value="2"/>
</dbReference>
<organism evidence="4 5">
    <name type="scientific">Caerostris extrusa</name>
    <name type="common">Bark spider</name>
    <name type="synonym">Caerostris bankana</name>
    <dbReference type="NCBI Taxonomy" id="172846"/>
    <lineage>
        <taxon>Eukaryota</taxon>
        <taxon>Metazoa</taxon>
        <taxon>Ecdysozoa</taxon>
        <taxon>Arthropoda</taxon>
        <taxon>Chelicerata</taxon>
        <taxon>Arachnida</taxon>
        <taxon>Araneae</taxon>
        <taxon>Araneomorphae</taxon>
        <taxon>Entelegynae</taxon>
        <taxon>Araneoidea</taxon>
        <taxon>Araneidae</taxon>
        <taxon>Caerostris</taxon>
    </lineage>
</organism>
<dbReference type="AlphaFoldDB" id="A0AAV4VFN7"/>
<dbReference type="InterPro" id="IPR052346">
    <property type="entry name" value="O-mannosyl-transferase_TMTC"/>
</dbReference>
<feature type="repeat" description="TPR" evidence="3">
    <location>
        <begin position="54"/>
        <end position="87"/>
    </location>
</feature>
<reference evidence="4 5" key="1">
    <citation type="submission" date="2021-06" db="EMBL/GenBank/DDBJ databases">
        <title>Caerostris extrusa draft genome.</title>
        <authorList>
            <person name="Kono N."/>
            <person name="Arakawa K."/>
        </authorList>
    </citation>
    <scope>NUCLEOTIDE SEQUENCE [LARGE SCALE GENOMIC DNA]</scope>
</reference>
<comment type="caution">
    <text evidence="4">The sequence shown here is derived from an EMBL/GenBank/DDBJ whole genome shotgun (WGS) entry which is preliminary data.</text>
</comment>
<evidence type="ECO:0000256" key="1">
    <source>
        <dbReference type="ARBA" id="ARBA00022737"/>
    </source>
</evidence>
<keyword evidence="5" id="KW-1185">Reference proteome</keyword>
<keyword evidence="2 3" id="KW-0802">TPR repeat</keyword>
<dbReference type="PROSITE" id="PS50005">
    <property type="entry name" value="TPR"/>
    <property type="match status" value="1"/>
</dbReference>
<evidence type="ECO:0000313" key="4">
    <source>
        <dbReference type="EMBL" id="GIY68310.1"/>
    </source>
</evidence>
<dbReference type="InterPro" id="IPR019734">
    <property type="entry name" value="TPR_rpt"/>
</dbReference>
<dbReference type="GO" id="GO:0030968">
    <property type="term" value="P:endoplasmic reticulum unfolded protein response"/>
    <property type="evidence" value="ECO:0007669"/>
    <property type="project" value="TreeGrafter"/>
</dbReference>
<dbReference type="GO" id="GO:0005783">
    <property type="term" value="C:endoplasmic reticulum"/>
    <property type="evidence" value="ECO:0007669"/>
    <property type="project" value="TreeGrafter"/>
</dbReference>